<feature type="transmembrane region" description="Helical" evidence="4">
    <location>
        <begin position="44"/>
        <end position="62"/>
    </location>
</feature>
<dbReference type="PROSITE" id="PS50850">
    <property type="entry name" value="MFS"/>
    <property type="match status" value="1"/>
</dbReference>
<dbReference type="InterPro" id="IPR020846">
    <property type="entry name" value="MFS_dom"/>
</dbReference>
<keyword evidence="7" id="KW-1185">Reference proteome</keyword>
<feature type="transmembrane region" description="Helical" evidence="4">
    <location>
        <begin position="330"/>
        <end position="349"/>
    </location>
</feature>
<evidence type="ECO:0000313" key="6">
    <source>
        <dbReference type="EMBL" id="GGY62425.1"/>
    </source>
</evidence>
<feature type="transmembrane region" description="Helical" evidence="4">
    <location>
        <begin position="161"/>
        <end position="181"/>
    </location>
</feature>
<sequence length="387" mass="40879">MSYAAIILGLCQFLFMSAVAVGIAFNALVGKALAPTPDMATLPLFFMMGSTAALTLAMPGILAKFGYRAVFIVGALMGALGGLFAVLANLLHSFNLFCLAGFLMGLYQASAMYYRFAAADAVSAEHKSSAIAWVLNGGILAAFVGPMIGSHSLHFFNVDYVGSYSATALLAFIALPLLAFGPLASRNAHAPLPKLSFKAINFNAFSAILFCTSGYAMMGMVMLASPLAMSGCGYHPQDAASVIQWHLLGMFVPSLVTGKLIARFGAQKIAFAGVTILLSGCALALLGTSLNIFHFSLLVVGVGWNFMYMGGSTLLAQIPDVGLRSRLQSINEFITFAAITFISGLTGWIYESMGWLAIIYIALILLLAVIATILMGQYRQSNALSSN</sequence>
<dbReference type="PANTHER" id="PTHR23534">
    <property type="entry name" value="MFS PERMEASE"/>
    <property type="match status" value="1"/>
</dbReference>
<feature type="transmembrane region" description="Helical" evidence="4">
    <location>
        <begin position="292"/>
        <end position="318"/>
    </location>
</feature>
<protein>
    <submittedName>
        <fullName evidence="6">MFS transporter</fullName>
    </submittedName>
</protein>
<evidence type="ECO:0000313" key="7">
    <source>
        <dbReference type="Proteomes" id="UP000619761"/>
    </source>
</evidence>
<dbReference type="PANTHER" id="PTHR23534:SF1">
    <property type="entry name" value="MAJOR FACILITATOR SUPERFAMILY PROTEIN"/>
    <property type="match status" value="1"/>
</dbReference>
<evidence type="ECO:0000259" key="5">
    <source>
        <dbReference type="PROSITE" id="PS50850"/>
    </source>
</evidence>
<keyword evidence="2 4" id="KW-1133">Transmembrane helix</keyword>
<reference evidence="7" key="1">
    <citation type="journal article" date="2019" name="Int. J. Syst. Evol. Microbiol.">
        <title>The Global Catalogue of Microorganisms (GCM) 10K type strain sequencing project: providing services to taxonomists for standard genome sequencing and annotation.</title>
        <authorList>
            <consortium name="The Broad Institute Genomics Platform"/>
            <consortium name="The Broad Institute Genome Sequencing Center for Infectious Disease"/>
            <person name="Wu L."/>
            <person name="Ma J."/>
        </authorList>
    </citation>
    <scope>NUCLEOTIDE SEQUENCE [LARGE SCALE GENOMIC DNA]</scope>
    <source>
        <strain evidence="7">KCTC 32239</strain>
    </source>
</reference>
<feature type="domain" description="Major facilitator superfamily (MFS) profile" evidence="5">
    <location>
        <begin position="199"/>
        <end position="387"/>
    </location>
</feature>
<evidence type="ECO:0000256" key="3">
    <source>
        <dbReference type="ARBA" id="ARBA00023136"/>
    </source>
</evidence>
<proteinExistence type="predicted"/>
<evidence type="ECO:0000256" key="2">
    <source>
        <dbReference type="ARBA" id="ARBA00022989"/>
    </source>
</evidence>
<feature type="transmembrane region" description="Helical" evidence="4">
    <location>
        <begin position="202"/>
        <end position="223"/>
    </location>
</feature>
<feature type="transmembrane region" description="Helical" evidence="4">
    <location>
        <begin position="269"/>
        <end position="286"/>
    </location>
</feature>
<evidence type="ECO:0000256" key="4">
    <source>
        <dbReference type="SAM" id="Phobius"/>
    </source>
</evidence>
<keyword evidence="3 4" id="KW-0472">Membrane</keyword>
<dbReference type="InterPro" id="IPR036259">
    <property type="entry name" value="MFS_trans_sf"/>
</dbReference>
<dbReference type="Proteomes" id="UP000619761">
    <property type="component" value="Unassembled WGS sequence"/>
</dbReference>
<dbReference type="SUPFAM" id="SSF103473">
    <property type="entry name" value="MFS general substrate transporter"/>
    <property type="match status" value="1"/>
</dbReference>
<dbReference type="RefSeq" id="WP_189415299.1">
    <property type="nucleotide sequence ID" value="NZ_BMYZ01000001.1"/>
</dbReference>
<comment type="caution">
    <text evidence="6">The sequence shown here is derived from an EMBL/GenBank/DDBJ whole genome shotgun (WGS) entry which is preliminary data.</text>
</comment>
<evidence type="ECO:0000256" key="1">
    <source>
        <dbReference type="ARBA" id="ARBA00022692"/>
    </source>
</evidence>
<feature type="transmembrane region" description="Helical" evidence="4">
    <location>
        <begin position="94"/>
        <end position="118"/>
    </location>
</feature>
<feature type="transmembrane region" description="Helical" evidence="4">
    <location>
        <begin position="130"/>
        <end position="149"/>
    </location>
</feature>
<dbReference type="EMBL" id="BMYZ01000001">
    <property type="protein sequence ID" value="GGY62425.1"/>
    <property type="molecule type" value="Genomic_DNA"/>
</dbReference>
<name>A0ABQ3AS78_9GAMM</name>
<dbReference type="Gene3D" id="1.20.1250.20">
    <property type="entry name" value="MFS general substrate transporter like domains"/>
    <property type="match status" value="1"/>
</dbReference>
<keyword evidence="1 4" id="KW-0812">Transmembrane</keyword>
<accession>A0ABQ3AS78</accession>
<feature type="transmembrane region" description="Helical" evidence="4">
    <location>
        <begin position="69"/>
        <end position="88"/>
    </location>
</feature>
<gene>
    <name evidence="6" type="ORF">GCM10011613_02390</name>
</gene>
<organism evidence="6 7">
    <name type="scientific">Cellvibrio zantedeschiae</name>
    <dbReference type="NCBI Taxonomy" id="1237077"/>
    <lineage>
        <taxon>Bacteria</taxon>
        <taxon>Pseudomonadati</taxon>
        <taxon>Pseudomonadota</taxon>
        <taxon>Gammaproteobacteria</taxon>
        <taxon>Cellvibrionales</taxon>
        <taxon>Cellvibrionaceae</taxon>
        <taxon>Cellvibrio</taxon>
    </lineage>
</organism>
<feature type="transmembrane region" description="Helical" evidence="4">
    <location>
        <begin position="243"/>
        <end position="262"/>
    </location>
</feature>
<feature type="transmembrane region" description="Helical" evidence="4">
    <location>
        <begin position="355"/>
        <end position="376"/>
    </location>
</feature>